<dbReference type="KEGG" id="rxy:Rxyl_1954"/>
<feature type="region of interest" description="Disordered" evidence="1">
    <location>
        <begin position="35"/>
        <end position="78"/>
    </location>
</feature>
<feature type="chain" id="PRO_5004187670" description="Gram-positive cocci surface proteins LPxTG domain-containing protein" evidence="3">
    <location>
        <begin position="35"/>
        <end position="112"/>
    </location>
</feature>
<dbReference type="AlphaFoldDB" id="Q1AUM7"/>
<evidence type="ECO:0000313" key="5">
    <source>
        <dbReference type="Proteomes" id="UP000006637"/>
    </source>
</evidence>
<gene>
    <name evidence="4" type="ordered locus">Rxyl_1954</name>
</gene>
<accession>Q1AUM7</accession>
<keyword evidence="3" id="KW-0732">Signal</keyword>
<evidence type="ECO:0000256" key="2">
    <source>
        <dbReference type="SAM" id="Phobius"/>
    </source>
</evidence>
<keyword evidence="2" id="KW-1133">Transmembrane helix</keyword>
<keyword evidence="2" id="KW-0472">Membrane</keyword>
<proteinExistence type="predicted"/>
<dbReference type="HOGENOM" id="CLU_2143984_0_0_11"/>
<reference evidence="4 5" key="1">
    <citation type="submission" date="2006-06" db="EMBL/GenBank/DDBJ databases">
        <title>Complete sequence of Rubrobacter xylanophilus DSM 9941.</title>
        <authorList>
            <consortium name="US DOE Joint Genome Institute"/>
            <person name="Copeland A."/>
            <person name="Lucas S."/>
            <person name="Lapidus A."/>
            <person name="Barry K."/>
            <person name="Detter J.C."/>
            <person name="Glavina del Rio T."/>
            <person name="Hammon N."/>
            <person name="Israni S."/>
            <person name="Dalin E."/>
            <person name="Tice H."/>
            <person name="Pitluck S."/>
            <person name="Munk A.C."/>
            <person name="Brettin T."/>
            <person name="Bruce D."/>
            <person name="Han C."/>
            <person name="Tapia R."/>
            <person name="Gilna P."/>
            <person name="Schmutz J."/>
            <person name="Larimer F."/>
            <person name="Land M."/>
            <person name="Hauser L."/>
            <person name="Kyrpides N."/>
            <person name="Lykidis A."/>
            <person name="da Costa M.S."/>
            <person name="Rainey F.A."/>
            <person name="Empadinhas N."/>
            <person name="Jolivet E."/>
            <person name="Battista J.R."/>
            <person name="Richardson P."/>
        </authorList>
    </citation>
    <scope>NUCLEOTIDE SEQUENCE [LARGE SCALE GENOMIC DNA]</scope>
    <source>
        <strain evidence="5">DSM 9941 / NBRC 16129 / PRD-1</strain>
    </source>
</reference>
<dbReference type="Proteomes" id="UP000006637">
    <property type="component" value="Chromosome"/>
</dbReference>
<keyword evidence="5" id="KW-1185">Reference proteome</keyword>
<evidence type="ECO:0000256" key="1">
    <source>
        <dbReference type="SAM" id="MobiDB-lite"/>
    </source>
</evidence>
<sequence length="112" mass="11192">MNATGLSGMNLTRWLLPPLLAALLFAWAAPAARAQDEGPLSRPPADTQYTPRVAVESTSAGPGPAEPPAWSEGSGGASVGLLPTTGGPLLLPAAAALAAGAGIAVAVRRMRR</sequence>
<evidence type="ECO:0000313" key="4">
    <source>
        <dbReference type="EMBL" id="ABG04901.1"/>
    </source>
</evidence>
<protein>
    <recommendedName>
        <fullName evidence="6">Gram-positive cocci surface proteins LPxTG domain-containing protein</fullName>
    </recommendedName>
</protein>
<keyword evidence="2" id="KW-0812">Transmembrane</keyword>
<evidence type="ECO:0000256" key="3">
    <source>
        <dbReference type="SAM" id="SignalP"/>
    </source>
</evidence>
<organism evidence="4 5">
    <name type="scientific">Rubrobacter xylanophilus (strain DSM 9941 / JCM 11954 / NBRC 16129 / PRD-1)</name>
    <dbReference type="NCBI Taxonomy" id="266117"/>
    <lineage>
        <taxon>Bacteria</taxon>
        <taxon>Bacillati</taxon>
        <taxon>Actinomycetota</taxon>
        <taxon>Rubrobacteria</taxon>
        <taxon>Rubrobacterales</taxon>
        <taxon>Rubrobacteraceae</taxon>
        <taxon>Rubrobacter</taxon>
    </lineage>
</organism>
<dbReference type="RefSeq" id="WP_011564916.1">
    <property type="nucleotide sequence ID" value="NC_008148.1"/>
</dbReference>
<feature type="transmembrane region" description="Helical" evidence="2">
    <location>
        <begin position="89"/>
        <end position="107"/>
    </location>
</feature>
<dbReference type="EMBL" id="CP000386">
    <property type="protein sequence ID" value="ABG04901.1"/>
    <property type="molecule type" value="Genomic_DNA"/>
</dbReference>
<evidence type="ECO:0008006" key="6">
    <source>
        <dbReference type="Google" id="ProtNLM"/>
    </source>
</evidence>
<feature type="signal peptide" evidence="3">
    <location>
        <begin position="1"/>
        <end position="34"/>
    </location>
</feature>
<name>Q1AUM7_RUBXD</name>